<dbReference type="Gene3D" id="3.30.450.240">
    <property type="match status" value="1"/>
</dbReference>
<feature type="non-terminal residue" evidence="1">
    <location>
        <position position="1"/>
    </location>
</feature>
<keyword evidence="2" id="KW-1185">Reference proteome</keyword>
<dbReference type="GO" id="GO:1904262">
    <property type="term" value="P:negative regulation of TORC1 signaling"/>
    <property type="evidence" value="ECO:0007669"/>
    <property type="project" value="TreeGrafter"/>
</dbReference>
<dbReference type="Proteomes" id="UP000253551">
    <property type="component" value="Unassembled WGS sequence"/>
</dbReference>
<gene>
    <name evidence="1" type="ORF">CU098_013243</name>
</gene>
<dbReference type="EMBL" id="PJQM01000665">
    <property type="protein sequence ID" value="RCI04496.1"/>
    <property type="molecule type" value="Genomic_DNA"/>
</dbReference>
<dbReference type="PANTHER" id="PTHR31581:SF1">
    <property type="entry name" value="KICSTOR SUBUNIT 2"/>
    <property type="match status" value="1"/>
</dbReference>
<dbReference type="GO" id="GO:0061462">
    <property type="term" value="P:protein localization to lysosome"/>
    <property type="evidence" value="ECO:0007669"/>
    <property type="project" value="TreeGrafter"/>
</dbReference>
<dbReference type="STRING" id="4846.A0A367KQM7"/>
<name>A0A367KQM7_RHIST</name>
<dbReference type="GO" id="GO:0042149">
    <property type="term" value="P:cellular response to glucose starvation"/>
    <property type="evidence" value="ECO:0007669"/>
    <property type="project" value="TreeGrafter"/>
</dbReference>
<dbReference type="PANTHER" id="PTHR31581">
    <property type="entry name" value="KICSTOR COMPLEX PROTEIN C12ORF66"/>
    <property type="match status" value="1"/>
</dbReference>
<protein>
    <submittedName>
        <fullName evidence="1">Uncharacterized protein</fullName>
    </submittedName>
</protein>
<proteinExistence type="predicted"/>
<comment type="caution">
    <text evidence="1">The sequence shown here is derived from an EMBL/GenBank/DDBJ whole genome shotgun (WGS) entry which is preliminary data.</text>
</comment>
<dbReference type="InterPro" id="IPR018544">
    <property type="entry name" value="KICS_2"/>
</dbReference>
<reference evidence="1 2" key="1">
    <citation type="journal article" date="2018" name="G3 (Bethesda)">
        <title>Phylogenetic and Phylogenomic Definition of Rhizopus Species.</title>
        <authorList>
            <person name="Gryganskyi A.P."/>
            <person name="Golan J."/>
            <person name="Dolatabadi S."/>
            <person name="Mondo S."/>
            <person name="Robb S."/>
            <person name="Idnurm A."/>
            <person name="Muszewska A."/>
            <person name="Steczkiewicz K."/>
            <person name="Masonjones S."/>
            <person name="Liao H.L."/>
            <person name="Gajdeczka M.T."/>
            <person name="Anike F."/>
            <person name="Vuek A."/>
            <person name="Anishchenko I.M."/>
            <person name="Voigt K."/>
            <person name="de Hoog G.S."/>
            <person name="Smith M.E."/>
            <person name="Heitman J."/>
            <person name="Vilgalys R."/>
            <person name="Stajich J.E."/>
        </authorList>
    </citation>
    <scope>NUCLEOTIDE SEQUENCE [LARGE SCALE GENOMIC DNA]</scope>
    <source>
        <strain evidence="1 2">LSU 92-RS-03</strain>
    </source>
</reference>
<sequence length="109" mass="12346">TPYEPPQGVHSFPFIFSHPKEPPTKHLPSIISIIQGSKYKLDDPKAGPVHFVDSVINSTYYLMRIDQHVVFVIIYLEKTHSEPATAEFMNNIVTSLRGTAVIEELIRVD</sequence>
<evidence type="ECO:0000313" key="1">
    <source>
        <dbReference type="EMBL" id="RCI04496.1"/>
    </source>
</evidence>
<dbReference type="SUPFAM" id="SSF160651">
    <property type="entry name" value="FLJ32549 C-terminal domain-like"/>
    <property type="match status" value="1"/>
</dbReference>
<accession>A0A367KQM7</accession>
<dbReference type="GO" id="GO:0034198">
    <property type="term" value="P:cellular response to amino acid starvation"/>
    <property type="evidence" value="ECO:0007669"/>
    <property type="project" value="TreeGrafter"/>
</dbReference>
<dbReference type="OrthoDB" id="18134at2759"/>
<dbReference type="Pfam" id="PF09404">
    <property type="entry name" value="C12orf66_like"/>
    <property type="match status" value="1"/>
</dbReference>
<evidence type="ECO:0000313" key="2">
    <source>
        <dbReference type="Proteomes" id="UP000253551"/>
    </source>
</evidence>
<dbReference type="AlphaFoldDB" id="A0A367KQM7"/>
<organism evidence="1 2">
    <name type="scientific">Rhizopus stolonifer</name>
    <name type="common">Rhizopus nigricans</name>
    <dbReference type="NCBI Taxonomy" id="4846"/>
    <lineage>
        <taxon>Eukaryota</taxon>
        <taxon>Fungi</taxon>
        <taxon>Fungi incertae sedis</taxon>
        <taxon>Mucoromycota</taxon>
        <taxon>Mucoromycotina</taxon>
        <taxon>Mucoromycetes</taxon>
        <taxon>Mucorales</taxon>
        <taxon>Mucorineae</taxon>
        <taxon>Rhizopodaceae</taxon>
        <taxon>Rhizopus</taxon>
    </lineage>
</organism>